<dbReference type="InParanoid" id="A0A136IM12"/>
<protein>
    <submittedName>
        <fullName evidence="1">Uncharacterized protein</fullName>
    </submittedName>
</protein>
<feature type="non-terminal residue" evidence="1">
    <location>
        <position position="1"/>
    </location>
</feature>
<accession>A0A136IM12</accession>
<reference evidence="2" key="1">
    <citation type="submission" date="2016-02" db="EMBL/GenBank/DDBJ databases">
        <title>Draft genome sequence of Microdochium bolleyi, a fungal endophyte of beachgrass.</title>
        <authorList>
            <consortium name="DOE Joint Genome Institute"/>
            <person name="David A.S."/>
            <person name="May G."/>
            <person name="Haridas S."/>
            <person name="Lim J."/>
            <person name="Wang M."/>
            <person name="Labutti K."/>
            <person name="Lipzen A."/>
            <person name="Barry K."/>
            <person name="Grigoriev I.V."/>
        </authorList>
    </citation>
    <scope>NUCLEOTIDE SEQUENCE [LARGE SCALE GENOMIC DNA]</scope>
    <source>
        <strain evidence="2">J235TASD1</strain>
    </source>
</reference>
<sequence>SGLKPKELVEAARILARCLDLGSISYSISGGAANSLFLQSTGAVPRVTEDIDLVVQPADGITAEFVAKWLYTKFPEQFGFKLVYGCEIPVLHLTRKDKPTKDVEIEIFDVEMWPQRPQYDLSNSNNEVITLHFSGQRVNVFSGHWQLREKIVTAYERQHQQKHETDVADVESLLGVLPPSSNIIDLSTYAEAVQFVVDKLPQHRTALEFLVYCPAVLG</sequence>
<dbReference type="OrthoDB" id="5419802at2759"/>
<dbReference type="InterPro" id="IPR014942">
    <property type="entry name" value="AbiEii"/>
</dbReference>
<dbReference type="Proteomes" id="UP000070501">
    <property type="component" value="Unassembled WGS sequence"/>
</dbReference>
<gene>
    <name evidence="1" type="ORF">Micbo1qcDRAFT_110055</name>
</gene>
<evidence type="ECO:0000313" key="2">
    <source>
        <dbReference type="Proteomes" id="UP000070501"/>
    </source>
</evidence>
<dbReference type="EMBL" id="KQ964276">
    <property type="protein sequence ID" value="KXJ85679.1"/>
    <property type="molecule type" value="Genomic_DNA"/>
</dbReference>
<dbReference type="AlphaFoldDB" id="A0A136IM12"/>
<dbReference type="Gene3D" id="3.30.460.40">
    <property type="match status" value="1"/>
</dbReference>
<feature type="non-terminal residue" evidence="1">
    <location>
        <position position="218"/>
    </location>
</feature>
<dbReference type="Pfam" id="PF08843">
    <property type="entry name" value="AbiEii"/>
    <property type="match status" value="1"/>
</dbReference>
<organism evidence="1 2">
    <name type="scientific">Microdochium bolleyi</name>
    <dbReference type="NCBI Taxonomy" id="196109"/>
    <lineage>
        <taxon>Eukaryota</taxon>
        <taxon>Fungi</taxon>
        <taxon>Dikarya</taxon>
        <taxon>Ascomycota</taxon>
        <taxon>Pezizomycotina</taxon>
        <taxon>Sordariomycetes</taxon>
        <taxon>Xylariomycetidae</taxon>
        <taxon>Xylariales</taxon>
        <taxon>Microdochiaceae</taxon>
        <taxon>Microdochium</taxon>
    </lineage>
</organism>
<keyword evidence="2" id="KW-1185">Reference proteome</keyword>
<evidence type="ECO:0000313" key="1">
    <source>
        <dbReference type="EMBL" id="KXJ85679.1"/>
    </source>
</evidence>
<proteinExistence type="predicted"/>
<name>A0A136IM12_9PEZI</name>